<dbReference type="Proteomes" id="UP001230496">
    <property type="component" value="Chromosome"/>
</dbReference>
<gene>
    <name evidence="2" type="ORF">QYS49_24370</name>
</gene>
<name>A0AA49JBE2_9BACT</name>
<dbReference type="InterPro" id="IPR025540">
    <property type="entry name" value="FlK"/>
</dbReference>
<proteinExistence type="predicted"/>
<accession>A0AA49JBE2</accession>
<organism evidence="2 3">
    <name type="scientific">Marivirga salinarum</name>
    <dbReference type="NCBI Taxonomy" id="3059078"/>
    <lineage>
        <taxon>Bacteria</taxon>
        <taxon>Pseudomonadati</taxon>
        <taxon>Bacteroidota</taxon>
        <taxon>Cytophagia</taxon>
        <taxon>Cytophagales</taxon>
        <taxon>Marivirgaceae</taxon>
        <taxon>Marivirga</taxon>
    </lineage>
</organism>
<dbReference type="EMBL" id="CP129971">
    <property type="protein sequence ID" value="WKK74790.2"/>
    <property type="molecule type" value="Genomic_DNA"/>
</dbReference>
<dbReference type="PANTHER" id="PTHR36934:SF1">
    <property type="entry name" value="THIOESTERASE DOMAIN-CONTAINING PROTEIN"/>
    <property type="match status" value="1"/>
</dbReference>
<evidence type="ECO:0000313" key="3">
    <source>
        <dbReference type="Proteomes" id="UP001230496"/>
    </source>
</evidence>
<evidence type="ECO:0000313" key="2">
    <source>
        <dbReference type="EMBL" id="WKK74790.2"/>
    </source>
</evidence>
<dbReference type="InterPro" id="IPR054485">
    <property type="entry name" value="FlK-like_dom"/>
</dbReference>
<dbReference type="SUPFAM" id="SSF54637">
    <property type="entry name" value="Thioesterase/thiol ester dehydrase-isomerase"/>
    <property type="match status" value="1"/>
</dbReference>
<protein>
    <recommendedName>
        <fullName evidence="1">Fluoroacetyl-CoA-specific thioesterase-like domain-containing protein</fullName>
    </recommendedName>
</protein>
<dbReference type="KEGG" id="msaa:QYS49_24370"/>
<dbReference type="InterPro" id="IPR029069">
    <property type="entry name" value="HotDog_dom_sf"/>
</dbReference>
<sequence>MKDIFKIGDKKLYNFKVKAQDVAHFDQQAVHDVCATFTLAREIEWASRLFVLEMLEEGEEGIGTHLNIEHRSPALLGNEVDIEAEYIGIKEKEIICKYEARVKGRLVAIGTTGQKILPKEKIAKIFDKLSN</sequence>
<evidence type="ECO:0000259" key="1">
    <source>
        <dbReference type="Pfam" id="PF22636"/>
    </source>
</evidence>
<dbReference type="Pfam" id="PF22636">
    <property type="entry name" value="FlK"/>
    <property type="match status" value="1"/>
</dbReference>
<dbReference type="AlphaFoldDB" id="A0AA49JBE2"/>
<reference evidence="2 3" key="1">
    <citation type="submission" date="2023-08" db="EMBL/GenBank/DDBJ databases">
        <title>Comparative genomics and taxonomic characterization of three novel marine species of genus Marivirga.</title>
        <authorList>
            <person name="Muhammad N."/>
            <person name="Kim S.-G."/>
        </authorList>
    </citation>
    <scope>NUCLEOTIDE SEQUENCE [LARGE SCALE GENOMIC DNA]</scope>
    <source>
        <strain evidence="2 3">BDSF4-3</strain>
    </source>
</reference>
<feature type="domain" description="Fluoroacetyl-CoA-specific thioesterase-like" evidence="1">
    <location>
        <begin position="17"/>
        <end position="120"/>
    </location>
</feature>
<dbReference type="Gene3D" id="3.10.129.10">
    <property type="entry name" value="Hotdog Thioesterase"/>
    <property type="match status" value="1"/>
</dbReference>
<dbReference type="PANTHER" id="PTHR36934">
    <property type="entry name" value="BLR0278 PROTEIN"/>
    <property type="match status" value="1"/>
</dbReference>
<keyword evidence="3" id="KW-1185">Reference proteome</keyword>
<dbReference type="RefSeq" id="WP_308347240.1">
    <property type="nucleotide sequence ID" value="NZ_CP129971.1"/>
</dbReference>